<dbReference type="GO" id="GO:0032456">
    <property type="term" value="P:endocytic recycling"/>
    <property type="evidence" value="ECO:0007669"/>
    <property type="project" value="InterPro"/>
</dbReference>
<evidence type="ECO:0000313" key="2">
    <source>
        <dbReference type="Proteomes" id="UP000095282"/>
    </source>
</evidence>
<dbReference type="GO" id="GO:0005829">
    <property type="term" value="C:cytosol"/>
    <property type="evidence" value="ECO:0007669"/>
    <property type="project" value="GOC"/>
</dbReference>
<feature type="domain" description="Syndetin C-terminal" evidence="1">
    <location>
        <begin position="2"/>
        <end position="112"/>
    </location>
</feature>
<accession>A0A1I7TM46</accession>
<dbReference type="GO" id="GO:0042147">
    <property type="term" value="P:retrograde transport, endosome to Golgi"/>
    <property type="evidence" value="ECO:0007669"/>
    <property type="project" value="InterPro"/>
</dbReference>
<dbReference type="STRING" id="1561998.A0A1I7TM46"/>
<proteinExistence type="predicted"/>
<dbReference type="InterPro" id="IPR019514">
    <property type="entry name" value="Syndetin_C"/>
</dbReference>
<dbReference type="GO" id="GO:1990745">
    <property type="term" value="C:EARP complex"/>
    <property type="evidence" value="ECO:0007669"/>
    <property type="project" value="InterPro"/>
</dbReference>
<dbReference type="GO" id="GO:0000149">
    <property type="term" value="F:SNARE binding"/>
    <property type="evidence" value="ECO:0007669"/>
    <property type="project" value="TreeGrafter"/>
</dbReference>
<sequence>MEKFFWDRAIYYSFKALVQGYGDGGKCSTEGRALMQLDFQNVLMKLEPLCGIKPVPHANFVHDYIKAYYLPENGLEQWIRSHSEYSSKQLSSLLGAAAHVSKKARLRILDALKD</sequence>
<keyword evidence="2" id="KW-1185">Reference proteome</keyword>
<dbReference type="PANTHER" id="PTHR13258:SF0">
    <property type="entry name" value="SYNDETIN"/>
    <property type="match status" value="1"/>
</dbReference>
<dbReference type="eggNOG" id="KOG2939">
    <property type="taxonomic scope" value="Eukaryota"/>
</dbReference>
<dbReference type="Proteomes" id="UP000095282">
    <property type="component" value="Unplaced"/>
</dbReference>
<evidence type="ECO:0000313" key="3">
    <source>
        <dbReference type="WBParaSite" id="Csp11.Scaffold628.g7279.t1"/>
    </source>
</evidence>
<dbReference type="AlphaFoldDB" id="A0A1I7TM46"/>
<dbReference type="Pfam" id="PF10474">
    <property type="entry name" value="Syndetin_C"/>
    <property type="match status" value="1"/>
</dbReference>
<dbReference type="InterPro" id="IPR040047">
    <property type="entry name" value="VPS50"/>
</dbReference>
<reference evidence="3" key="1">
    <citation type="submission" date="2016-11" db="UniProtKB">
        <authorList>
            <consortium name="WormBaseParasite"/>
        </authorList>
    </citation>
    <scope>IDENTIFICATION</scope>
</reference>
<protein>
    <submittedName>
        <fullName evidence="3">DUF2451 domain-containing protein</fullName>
    </submittedName>
</protein>
<name>A0A1I7TM46_9PELO</name>
<dbReference type="PANTHER" id="PTHR13258">
    <property type="entry name" value="SYNDETIN"/>
    <property type="match status" value="1"/>
</dbReference>
<organism evidence="2 3">
    <name type="scientific">Caenorhabditis tropicalis</name>
    <dbReference type="NCBI Taxonomy" id="1561998"/>
    <lineage>
        <taxon>Eukaryota</taxon>
        <taxon>Metazoa</taxon>
        <taxon>Ecdysozoa</taxon>
        <taxon>Nematoda</taxon>
        <taxon>Chromadorea</taxon>
        <taxon>Rhabditida</taxon>
        <taxon>Rhabditina</taxon>
        <taxon>Rhabditomorpha</taxon>
        <taxon>Rhabditoidea</taxon>
        <taxon>Rhabditidae</taxon>
        <taxon>Peloderinae</taxon>
        <taxon>Caenorhabditis</taxon>
    </lineage>
</organism>
<dbReference type="WBParaSite" id="Csp11.Scaffold628.g7279.t1">
    <property type="protein sequence ID" value="Csp11.Scaffold628.g7279.t1"/>
    <property type="gene ID" value="Csp11.Scaffold628.g7279"/>
</dbReference>
<evidence type="ECO:0000259" key="1">
    <source>
        <dbReference type="Pfam" id="PF10474"/>
    </source>
</evidence>